<keyword evidence="3" id="KW-1185">Reference proteome</keyword>
<gene>
    <name evidence="2" type="ORF">NDU88_004238</name>
</gene>
<protein>
    <submittedName>
        <fullName evidence="2">Uncharacterized protein</fullName>
    </submittedName>
</protein>
<name>A0AAV7MVW5_PLEWA</name>
<feature type="region of interest" description="Disordered" evidence="1">
    <location>
        <begin position="33"/>
        <end position="61"/>
    </location>
</feature>
<evidence type="ECO:0000313" key="2">
    <source>
        <dbReference type="EMBL" id="KAJ1106840.1"/>
    </source>
</evidence>
<feature type="region of interest" description="Disordered" evidence="1">
    <location>
        <begin position="82"/>
        <end position="138"/>
    </location>
</feature>
<evidence type="ECO:0000256" key="1">
    <source>
        <dbReference type="SAM" id="MobiDB-lite"/>
    </source>
</evidence>
<comment type="caution">
    <text evidence="2">The sequence shown here is derived from an EMBL/GenBank/DDBJ whole genome shotgun (WGS) entry which is preliminary data.</text>
</comment>
<proteinExistence type="predicted"/>
<organism evidence="2 3">
    <name type="scientific">Pleurodeles waltl</name>
    <name type="common">Iberian ribbed newt</name>
    <dbReference type="NCBI Taxonomy" id="8319"/>
    <lineage>
        <taxon>Eukaryota</taxon>
        <taxon>Metazoa</taxon>
        <taxon>Chordata</taxon>
        <taxon>Craniata</taxon>
        <taxon>Vertebrata</taxon>
        <taxon>Euteleostomi</taxon>
        <taxon>Amphibia</taxon>
        <taxon>Batrachia</taxon>
        <taxon>Caudata</taxon>
        <taxon>Salamandroidea</taxon>
        <taxon>Salamandridae</taxon>
        <taxon>Pleurodelinae</taxon>
        <taxon>Pleurodeles</taxon>
    </lineage>
</organism>
<dbReference type="Proteomes" id="UP001066276">
    <property type="component" value="Chromosome 9"/>
</dbReference>
<reference evidence="2" key="1">
    <citation type="journal article" date="2022" name="bioRxiv">
        <title>Sequencing and chromosome-scale assembly of the giantPleurodeles waltlgenome.</title>
        <authorList>
            <person name="Brown T."/>
            <person name="Elewa A."/>
            <person name="Iarovenko S."/>
            <person name="Subramanian E."/>
            <person name="Araus A.J."/>
            <person name="Petzold A."/>
            <person name="Susuki M."/>
            <person name="Suzuki K.-i.T."/>
            <person name="Hayashi T."/>
            <person name="Toyoda A."/>
            <person name="Oliveira C."/>
            <person name="Osipova E."/>
            <person name="Leigh N.D."/>
            <person name="Simon A."/>
            <person name="Yun M.H."/>
        </authorList>
    </citation>
    <scope>NUCLEOTIDE SEQUENCE</scope>
    <source>
        <strain evidence="2">20211129_DDA</strain>
        <tissue evidence="2">Liver</tissue>
    </source>
</reference>
<accession>A0AAV7MVW5</accession>
<dbReference type="EMBL" id="JANPWB010000013">
    <property type="protein sequence ID" value="KAJ1106840.1"/>
    <property type="molecule type" value="Genomic_DNA"/>
</dbReference>
<feature type="compositionally biased region" description="Basic and acidic residues" evidence="1">
    <location>
        <begin position="45"/>
        <end position="61"/>
    </location>
</feature>
<evidence type="ECO:0000313" key="3">
    <source>
        <dbReference type="Proteomes" id="UP001066276"/>
    </source>
</evidence>
<sequence>MRKPRRSWFFTSAIVGKEALRPFAQPIFNFGHRRFGAGSGNPTPKEVELNEPGRSDSDPFEHTINVVLNDHEYGAFFLHGSVHTPQSTRNSSDSPSISDSENKSSSDKHKGKRKSKKCHLDNSDPSSPPAKNLLFDPDNIIHPKSTEWTPCPEVAAYVQSKLRKSFEKDVRSTLRSECPRPALKGKVADTPELDPRRDPKKGIYRTWRGCQDKLLDISGPLTKILDLAIQAKELQEPIDPDTLLEWAQRAICPLGNANCSISTERRKSFLLRIDPKLSELASTDA</sequence>
<dbReference type="AlphaFoldDB" id="A0AAV7MVW5"/>